<proteinExistence type="predicted"/>
<sequence>MIAGERQLTKQECDVLEHLLSLEFSGARELRRQLQDAWVTGSWSSDNQSPSINIKVADHLPAAPIPDDIVPVRAIVKSEDGEPAGELILWLTDGKISALEYAWVTDCMPSGLPDVNSIELSASR</sequence>
<organism evidence="1 2">
    <name type="scientific">Sphaerisporangium rhizosphaerae</name>
    <dbReference type="NCBI Taxonomy" id="2269375"/>
    <lineage>
        <taxon>Bacteria</taxon>
        <taxon>Bacillati</taxon>
        <taxon>Actinomycetota</taxon>
        <taxon>Actinomycetes</taxon>
        <taxon>Streptosporangiales</taxon>
        <taxon>Streptosporangiaceae</taxon>
        <taxon>Sphaerisporangium</taxon>
    </lineage>
</organism>
<evidence type="ECO:0000313" key="2">
    <source>
        <dbReference type="Proteomes" id="UP001596496"/>
    </source>
</evidence>
<comment type="caution">
    <text evidence="1">The sequence shown here is derived from an EMBL/GenBank/DDBJ whole genome shotgun (WGS) entry which is preliminary data.</text>
</comment>
<dbReference type="EMBL" id="JBHTCG010000025">
    <property type="protein sequence ID" value="MFC7386332.1"/>
    <property type="molecule type" value="Genomic_DNA"/>
</dbReference>
<evidence type="ECO:0000313" key="1">
    <source>
        <dbReference type="EMBL" id="MFC7386332.1"/>
    </source>
</evidence>
<gene>
    <name evidence="1" type="ORF">ACFQSB_29270</name>
</gene>
<reference evidence="2" key="1">
    <citation type="journal article" date="2019" name="Int. J. Syst. Evol. Microbiol.">
        <title>The Global Catalogue of Microorganisms (GCM) 10K type strain sequencing project: providing services to taxonomists for standard genome sequencing and annotation.</title>
        <authorList>
            <consortium name="The Broad Institute Genomics Platform"/>
            <consortium name="The Broad Institute Genome Sequencing Center for Infectious Disease"/>
            <person name="Wu L."/>
            <person name="Ma J."/>
        </authorList>
    </citation>
    <scope>NUCLEOTIDE SEQUENCE [LARGE SCALE GENOMIC DNA]</scope>
    <source>
        <strain evidence="2">CECT 7649</strain>
    </source>
</reference>
<keyword evidence="2" id="KW-1185">Reference proteome</keyword>
<dbReference type="Proteomes" id="UP001596496">
    <property type="component" value="Unassembled WGS sequence"/>
</dbReference>
<protein>
    <submittedName>
        <fullName evidence="1">Uncharacterized protein</fullName>
    </submittedName>
</protein>
<name>A0ABW2PCW9_9ACTN</name>
<dbReference type="RefSeq" id="WP_380830104.1">
    <property type="nucleotide sequence ID" value="NZ_JBHTCG010000025.1"/>
</dbReference>
<accession>A0ABW2PCW9</accession>